<proteinExistence type="predicted"/>
<gene>
    <name evidence="1" type="ORF">P608_24725</name>
</gene>
<evidence type="ECO:0000313" key="2">
    <source>
        <dbReference type="Proteomes" id="UP000029549"/>
    </source>
</evidence>
<sequence>MPEASLDQALVLWSLNGLRICKNSAMRLTLHFTSSNGAIGLLLSKPKAWSPDELQFISFDVTVRRLN</sequence>
<keyword evidence="2" id="KW-1185">Reference proteome</keyword>
<protein>
    <submittedName>
        <fullName evidence="1">Uncharacterized protein</fullName>
    </submittedName>
</protein>
<dbReference type="EMBL" id="AWTP01000160">
    <property type="protein sequence ID" value="KGH04199.1"/>
    <property type="molecule type" value="Genomic_DNA"/>
</dbReference>
<reference evidence="1 2" key="1">
    <citation type="submission" date="2013-09" db="EMBL/GenBank/DDBJ databases">
        <title>High correlation between genotypes and phenotypes of environmental bacteria Comamonas testosteroni strains.</title>
        <authorList>
            <person name="Liu L."/>
            <person name="Zhu W."/>
            <person name="Xia X."/>
            <person name="Xu B."/>
            <person name="Luo M."/>
            <person name="Wang G."/>
        </authorList>
    </citation>
    <scope>NUCLEOTIDE SEQUENCE [LARGE SCALE GENOMIC DNA]</scope>
    <source>
        <strain evidence="1 2">DF2</strain>
    </source>
</reference>
<evidence type="ECO:0000313" key="1">
    <source>
        <dbReference type="EMBL" id="KGH04199.1"/>
    </source>
</evidence>
<dbReference type="Proteomes" id="UP000029549">
    <property type="component" value="Unassembled WGS sequence"/>
</dbReference>
<comment type="caution">
    <text evidence="1">The sequence shown here is derived from an EMBL/GenBank/DDBJ whole genome shotgun (WGS) entry which is preliminary data.</text>
</comment>
<accession>A0A0E3BNC4</accession>
<name>A0A0E3BNC4_9BURK</name>
<dbReference type="AlphaFoldDB" id="A0A0E3BNC4"/>
<organism evidence="1 2">
    <name type="scientific">Comamonas thiooxydans</name>
    <dbReference type="NCBI Taxonomy" id="363952"/>
    <lineage>
        <taxon>Bacteria</taxon>
        <taxon>Pseudomonadati</taxon>
        <taxon>Pseudomonadota</taxon>
        <taxon>Betaproteobacteria</taxon>
        <taxon>Burkholderiales</taxon>
        <taxon>Comamonadaceae</taxon>
        <taxon>Comamonas</taxon>
    </lineage>
</organism>